<dbReference type="Proteomes" id="UP001140560">
    <property type="component" value="Unassembled WGS sequence"/>
</dbReference>
<comment type="caution">
    <text evidence="2">The sequence shown here is derived from an EMBL/GenBank/DDBJ whole genome shotgun (WGS) entry which is preliminary data.</text>
</comment>
<dbReference type="AlphaFoldDB" id="A0A9W8Y2T9"/>
<name>A0A9W8Y2T9_9PLEO</name>
<sequence length="387" mass="42742">MRTPQSDDGHGDASDVEADTAMPNDDVGADGDVNEDETPKPASPSPAKKSGRVNRRDKRFVVQKKDPRALTVETTSTKKKRSAESYISSLIRPNTTKRRRITTDQGLNLVYRSIKAIDMPPRIGLVPGKLPPPPEQHNLPFGDTEDYGTSLIIHWCDELEVSYGTAATLYNTTFPNDQITDEAVRKRHIRALQRLAKRYGPKPADQIGPVGQKVLRRGKVRGPRLSGIIAEVTNNKSSSSAAQGEATGSQDHDNTPAISQTETVKAGNRFSRKHKSRDFEKACIVVWRDSLKMDFKVIRDKLETEYSWPLGIGTVTKYYFNNLRRVYGDAFVEDGSEGEDDDEDGDGQENGEVERDGVKKGAGVSHEHEEVEDDAGEGLDPLPQNGS</sequence>
<feature type="compositionally biased region" description="Acidic residues" evidence="1">
    <location>
        <begin position="333"/>
        <end position="351"/>
    </location>
</feature>
<dbReference type="EMBL" id="JAPEUY010000015">
    <property type="protein sequence ID" value="KAJ4365913.1"/>
    <property type="molecule type" value="Genomic_DNA"/>
</dbReference>
<evidence type="ECO:0000313" key="3">
    <source>
        <dbReference type="Proteomes" id="UP001140560"/>
    </source>
</evidence>
<evidence type="ECO:0000313" key="2">
    <source>
        <dbReference type="EMBL" id="KAJ4365913.1"/>
    </source>
</evidence>
<keyword evidence="3" id="KW-1185">Reference proteome</keyword>
<feature type="compositionally biased region" description="Polar residues" evidence="1">
    <location>
        <begin position="234"/>
        <end position="249"/>
    </location>
</feature>
<evidence type="ECO:0000256" key="1">
    <source>
        <dbReference type="SAM" id="MobiDB-lite"/>
    </source>
</evidence>
<feature type="region of interest" description="Disordered" evidence="1">
    <location>
        <begin position="333"/>
        <end position="387"/>
    </location>
</feature>
<accession>A0A9W8Y2T9</accession>
<reference evidence="2" key="1">
    <citation type="submission" date="2022-10" db="EMBL/GenBank/DDBJ databases">
        <title>Tapping the CABI collections for fungal endophytes: first genome assemblies for Collariella, Neodidymelliopsis, Ascochyta clinopodiicola, Didymella pomorum, Didymosphaeria variabile, Neocosmospora piperis and Neocucurbitaria cava.</title>
        <authorList>
            <person name="Hill R."/>
        </authorList>
    </citation>
    <scope>NUCLEOTIDE SEQUENCE</scope>
    <source>
        <strain evidence="2">IMI 356814</strain>
    </source>
</reference>
<feature type="compositionally biased region" description="Basic and acidic residues" evidence="1">
    <location>
        <begin position="1"/>
        <end position="13"/>
    </location>
</feature>
<feature type="compositionally biased region" description="Basic and acidic residues" evidence="1">
    <location>
        <begin position="352"/>
        <end position="369"/>
    </location>
</feature>
<proteinExistence type="predicted"/>
<gene>
    <name evidence="2" type="ORF">N0V83_008535</name>
</gene>
<protein>
    <submittedName>
        <fullName evidence="2">Uncharacterized protein</fullName>
    </submittedName>
</protein>
<feature type="compositionally biased region" description="Basic residues" evidence="1">
    <location>
        <begin position="49"/>
        <end position="58"/>
    </location>
</feature>
<dbReference type="OrthoDB" id="3773439at2759"/>
<feature type="region of interest" description="Disordered" evidence="1">
    <location>
        <begin position="234"/>
        <end position="272"/>
    </location>
</feature>
<organism evidence="2 3">
    <name type="scientific">Neocucurbitaria cava</name>
    <dbReference type="NCBI Taxonomy" id="798079"/>
    <lineage>
        <taxon>Eukaryota</taxon>
        <taxon>Fungi</taxon>
        <taxon>Dikarya</taxon>
        <taxon>Ascomycota</taxon>
        <taxon>Pezizomycotina</taxon>
        <taxon>Dothideomycetes</taxon>
        <taxon>Pleosporomycetidae</taxon>
        <taxon>Pleosporales</taxon>
        <taxon>Pleosporineae</taxon>
        <taxon>Cucurbitariaceae</taxon>
        <taxon>Neocucurbitaria</taxon>
    </lineage>
</organism>
<feature type="compositionally biased region" description="Basic and acidic residues" evidence="1">
    <location>
        <begin position="59"/>
        <end position="68"/>
    </location>
</feature>
<feature type="region of interest" description="Disordered" evidence="1">
    <location>
        <begin position="1"/>
        <end position="82"/>
    </location>
</feature>
<feature type="compositionally biased region" description="Acidic residues" evidence="1">
    <location>
        <begin position="27"/>
        <end position="36"/>
    </location>
</feature>